<dbReference type="InterPro" id="IPR029047">
    <property type="entry name" value="HSP70_peptide-bd_sf"/>
</dbReference>
<dbReference type="FunFam" id="3.90.640.10:FF:000004">
    <property type="entry name" value="Heat shock 70 kDa protein 4"/>
    <property type="match status" value="1"/>
</dbReference>
<proteinExistence type="predicted"/>
<dbReference type="InParanoid" id="A0A078ARK6"/>
<evidence type="ECO:0000313" key="5">
    <source>
        <dbReference type="Proteomes" id="UP000039865"/>
    </source>
</evidence>
<dbReference type="Gene3D" id="3.90.640.10">
    <property type="entry name" value="Actin, Chain A, domain 4"/>
    <property type="match status" value="1"/>
</dbReference>
<dbReference type="Gene3D" id="3.30.30.30">
    <property type="match status" value="1"/>
</dbReference>
<gene>
    <name evidence="4" type="primary">Contig19717.g957</name>
    <name evidence="4" type="ORF">STYLEM_13908</name>
</gene>
<name>A0A078ARK6_STYLE</name>
<dbReference type="Proteomes" id="UP000039865">
    <property type="component" value="Unassembled WGS sequence"/>
</dbReference>
<dbReference type="OMA" id="WEQSPEI"/>
<evidence type="ECO:0000256" key="3">
    <source>
        <dbReference type="SAM" id="MobiDB-lite"/>
    </source>
</evidence>
<dbReference type="CDD" id="cd11732">
    <property type="entry name" value="ASKHA_NBD_HSP70_HSP105-110-like"/>
    <property type="match status" value="1"/>
</dbReference>
<reference evidence="4 5" key="1">
    <citation type="submission" date="2014-06" db="EMBL/GenBank/DDBJ databases">
        <authorList>
            <person name="Swart Estienne"/>
        </authorList>
    </citation>
    <scope>NUCLEOTIDE SEQUENCE [LARGE SCALE GENOMIC DNA]</scope>
    <source>
        <strain evidence="4 5">130c</strain>
    </source>
</reference>
<dbReference type="PRINTS" id="PR00301">
    <property type="entry name" value="HEATSHOCK70"/>
</dbReference>
<dbReference type="FunCoup" id="A0A078ARK6">
    <property type="interactions" value="126"/>
</dbReference>
<dbReference type="InterPro" id="IPR029048">
    <property type="entry name" value="HSP70_C_sf"/>
</dbReference>
<dbReference type="Gene3D" id="3.30.420.40">
    <property type="match status" value="2"/>
</dbReference>
<dbReference type="GO" id="GO:0005524">
    <property type="term" value="F:ATP binding"/>
    <property type="evidence" value="ECO:0007669"/>
    <property type="project" value="UniProtKB-KW"/>
</dbReference>
<feature type="compositionally biased region" description="Basic and acidic residues" evidence="3">
    <location>
        <begin position="553"/>
        <end position="563"/>
    </location>
</feature>
<keyword evidence="1" id="KW-0547">Nucleotide-binding</keyword>
<keyword evidence="5" id="KW-1185">Reference proteome</keyword>
<dbReference type="InterPro" id="IPR043129">
    <property type="entry name" value="ATPase_NBD"/>
</dbReference>
<dbReference type="PANTHER" id="PTHR45639">
    <property type="entry name" value="HSC70CB, ISOFORM G-RELATED"/>
    <property type="match status" value="1"/>
</dbReference>
<dbReference type="InterPro" id="IPR013126">
    <property type="entry name" value="Hsp_70_fam"/>
</dbReference>
<sequence>MESGSAIGKLFSEQICDLGVDIGSSKAVLAAVKKGGIDIILSDSSSKQTPVIIAFTEEERLIGDSAINQQKKNFKNTLQFFPRFMGLNTDCAEQLKEEEKYTTYKIVSLENKKVGFEVSIRGQTQIVTPEQAVAYYLKKVKKFYEISNILSNDIVVTVPSYYSNAERQSMLDAAEIAGIKCIRLLNESTAIALNYGFFRRPDLHEKEPRIVAFVDLGHSKCTVTIASFLKGKMKIIIHKSDRNIGARNFDYLLVDLLGDQFTKKVGSDPRKNIRARLRMLDIIEKQRKILSANIEATIHLESLLEDEDLHRNIKRDEFEQMIMPYIDKMTQLLQQTLEQSGLKKEQIHSVEMVGEATRIPIVQERCKEVFGKDQVSRTLNSLECVARGASLQAAMLSPLFKVSDYEVQEYNEYPVSISYSFFPVDGEETKVVTKELFPVGSSFPSTKTITFENKKGGMDLLVHYTNGTPLLLGIPTQVAQYKIKEAKLKHNNKFSFILRVSNNIHQIPCLESAELQEEWVEEEKIPVKKDTPAQAAPKTETQPEGQAPTQDQPMKEEEQKKEAAPQQEFEVRKKNKKSTHSIHVDSSSHAIPPNVKTQFVQAEAAWFNEDESILEFKAVKNELESFVYDIRNNIQEYGNLEKYIDPAVKGEFLNKLNHAVDWIYGDGQNAQKDEYKQKLAEFKSVGVPIKQRAAFYQDFPIFVDQFKTFQQEVNDKIATANISDQTRSDIINKLGETHQYIETILQSIASKPAFQDSGFNIDEVNFKLDVAKQTINQLFNTPPKQEQPKAEQQQQEPSKQNDVEMKDDAPAPQ</sequence>
<dbReference type="Gene3D" id="2.60.34.10">
    <property type="entry name" value="Substrate Binding Domain Of DNAk, Chain A, domain 1"/>
    <property type="match status" value="1"/>
</dbReference>
<dbReference type="Pfam" id="PF00012">
    <property type="entry name" value="HSP70"/>
    <property type="match status" value="1"/>
</dbReference>
<evidence type="ECO:0000313" key="4">
    <source>
        <dbReference type="EMBL" id="CDW84839.1"/>
    </source>
</evidence>
<accession>A0A078ARK6</accession>
<dbReference type="SUPFAM" id="SSF100934">
    <property type="entry name" value="Heat shock protein 70kD (HSP70), C-terminal subdomain"/>
    <property type="match status" value="1"/>
</dbReference>
<evidence type="ECO:0000256" key="2">
    <source>
        <dbReference type="ARBA" id="ARBA00022840"/>
    </source>
</evidence>
<evidence type="ECO:0000256" key="1">
    <source>
        <dbReference type="ARBA" id="ARBA00022741"/>
    </source>
</evidence>
<feature type="compositionally biased region" description="Basic and acidic residues" evidence="3">
    <location>
        <begin position="799"/>
        <end position="813"/>
    </location>
</feature>
<dbReference type="OrthoDB" id="434160at2759"/>
<evidence type="ECO:0008006" key="6">
    <source>
        <dbReference type="Google" id="ProtNLM"/>
    </source>
</evidence>
<dbReference type="Gene3D" id="1.20.1270.10">
    <property type="match status" value="1"/>
</dbReference>
<feature type="region of interest" description="Disordered" evidence="3">
    <location>
        <begin position="523"/>
        <end position="590"/>
    </location>
</feature>
<dbReference type="SUPFAM" id="SSF53067">
    <property type="entry name" value="Actin-like ATPase domain"/>
    <property type="match status" value="2"/>
</dbReference>
<keyword evidence="2" id="KW-0067">ATP-binding</keyword>
<dbReference type="GO" id="GO:0005829">
    <property type="term" value="C:cytosol"/>
    <property type="evidence" value="ECO:0007669"/>
    <property type="project" value="TreeGrafter"/>
</dbReference>
<feature type="region of interest" description="Disordered" evidence="3">
    <location>
        <begin position="779"/>
        <end position="813"/>
    </location>
</feature>
<dbReference type="GO" id="GO:0005634">
    <property type="term" value="C:nucleus"/>
    <property type="evidence" value="ECO:0007669"/>
    <property type="project" value="TreeGrafter"/>
</dbReference>
<organism evidence="4 5">
    <name type="scientific">Stylonychia lemnae</name>
    <name type="common">Ciliate</name>
    <dbReference type="NCBI Taxonomy" id="5949"/>
    <lineage>
        <taxon>Eukaryota</taxon>
        <taxon>Sar</taxon>
        <taxon>Alveolata</taxon>
        <taxon>Ciliophora</taxon>
        <taxon>Intramacronucleata</taxon>
        <taxon>Spirotrichea</taxon>
        <taxon>Stichotrichia</taxon>
        <taxon>Sporadotrichida</taxon>
        <taxon>Oxytrichidae</taxon>
        <taxon>Stylonychinae</taxon>
        <taxon>Stylonychia</taxon>
    </lineage>
</organism>
<dbReference type="GO" id="GO:0140662">
    <property type="term" value="F:ATP-dependent protein folding chaperone"/>
    <property type="evidence" value="ECO:0007669"/>
    <property type="project" value="InterPro"/>
</dbReference>
<dbReference type="PANTHER" id="PTHR45639:SF4">
    <property type="entry name" value="HSC70CB, ISOFORM G"/>
    <property type="match status" value="1"/>
</dbReference>
<feature type="compositionally biased region" description="Polar residues" evidence="3">
    <location>
        <begin position="539"/>
        <end position="549"/>
    </location>
</feature>
<dbReference type="EMBL" id="CCKQ01013199">
    <property type="protein sequence ID" value="CDW84839.1"/>
    <property type="molecule type" value="Genomic_DNA"/>
</dbReference>
<dbReference type="AlphaFoldDB" id="A0A078ARK6"/>
<protein>
    <recommendedName>
        <fullName evidence="6">Heat shock protein 70</fullName>
    </recommendedName>
</protein>